<dbReference type="Pfam" id="PF14169">
    <property type="entry name" value="YdjO"/>
    <property type="match status" value="1"/>
</dbReference>
<evidence type="ECO:0000313" key="1">
    <source>
        <dbReference type="EMBL" id="QGQ98543.1"/>
    </source>
</evidence>
<protein>
    <submittedName>
        <fullName evidence="1">Cold-shock protein</fullName>
    </submittedName>
</protein>
<proteinExistence type="predicted"/>
<dbReference type="InterPro" id="IPR025916">
    <property type="entry name" value="YdjO"/>
</dbReference>
<reference evidence="2" key="1">
    <citation type="submission" date="2018-11" db="EMBL/GenBank/DDBJ databases">
        <title>Complete genome sequence of Paenibacillus sp. ML311-T8.</title>
        <authorList>
            <person name="Nam Y.-D."/>
            <person name="Kang J."/>
            <person name="Chung W.-H."/>
            <person name="Park Y.S."/>
        </authorList>
    </citation>
    <scope>NUCLEOTIDE SEQUENCE [LARGE SCALE GENOMIC DNA]</scope>
    <source>
        <strain evidence="2">ML311-T8</strain>
    </source>
</reference>
<dbReference type="AlphaFoldDB" id="A0A6B8RSX3"/>
<gene>
    <name evidence="1" type="ORF">EHS13_28520</name>
</gene>
<evidence type="ECO:0000313" key="2">
    <source>
        <dbReference type="Proteomes" id="UP000426246"/>
    </source>
</evidence>
<dbReference type="OrthoDB" id="1955171at2"/>
<dbReference type="EMBL" id="CP034235">
    <property type="protein sequence ID" value="QGQ98543.1"/>
    <property type="molecule type" value="Genomic_DNA"/>
</dbReference>
<accession>A0A6B8RSX3</accession>
<keyword evidence="2" id="KW-1185">Reference proteome</keyword>
<sequence>MMFAKRTTEIIPEEATSIWACSSESCSGWMRDNFSFKNVPTCPVCKSEMVIGEKMLPFLHNNNKKGL</sequence>
<organism evidence="1 2">
    <name type="scientific">Paenibacillus psychroresistens</name>
    <dbReference type="NCBI Taxonomy" id="1778678"/>
    <lineage>
        <taxon>Bacteria</taxon>
        <taxon>Bacillati</taxon>
        <taxon>Bacillota</taxon>
        <taxon>Bacilli</taxon>
        <taxon>Bacillales</taxon>
        <taxon>Paenibacillaceae</taxon>
        <taxon>Paenibacillus</taxon>
    </lineage>
</organism>
<dbReference type="Proteomes" id="UP000426246">
    <property type="component" value="Chromosome"/>
</dbReference>
<dbReference type="KEGG" id="ppsc:EHS13_28520"/>
<name>A0A6B8RSX3_9BACL</name>